<feature type="transmembrane region" description="Helical" evidence="5">
    <location>
        <begin position="106"/>
        <end position="128"/>
    </location>
</feature>
<keyword evidence="3 5" id="KW-1133">Transmembrane helix</keyword>
<reference evidence="8" key="1">
    <citation type="journal article" date="2019" name="Int. J. Syst. Evol. Microbiol.">
        <title>The Global Catalogue of Microorganisms (GCM) 10K type strain sequencing project: providing services to taxonomists for standard genome sequencing and annotation.</title>
        <authorList>
            <consortium name="The Broad Institute Genomics Platform"/>
            <consortium name="The Broad Institute Genome Sequencing Center for Infectious Disease"/>
            <person name="Wu L."/>
            <person name="Ma J."/>
        </authorList>
    </citation>
    <scope>NUCLEOTIDE SEQUENCE [LARGE SCALE GENOMIC DNA]</scope>
    <source>
        <strain evidence="8">JCM 9458</strain>
    </source>
</reference>
<evidence type="ECO:0000256" key="4">
    <source>
        <dbReference type="ARBA" id="ARBA00023136"/>
    </source>
</evidence>
<evidence type="ECO:0000256" key="3">
    <source>
        <dbReference type="ARBA" id="ARBA00022989"/>
    </source>
</evidence>
<dbReference type="PANTHER" id="PTHR37422:SF13">
    <property type="entry name" value="LIPOPOLYSACCHARIDE BIOSYNTHESIS PROTEIN PA4999-RELATED"/>
    <property type="match status" value="1"/>
</dbReference>
<keyword evidence="8" id="KW-1185">Reference proteome</keyword>
<comment type="subcellular location">
    <subcellularLocation>
        <location evidence="1">Membrane</location>
        <topology evidence="1">Multi-pass membrane protein</topology>
    </subcellularLocation>
</comment>
<feature type="transmembrane region" description="Helical" evidence="5">
    <location>
        <begin position="7"/>
        <end position="32"/>
    </location>
</feature>
<feature type="transmembrane region" description="Helical" evidence="5">
    <location>
        <begin position="362"/>
        <end position="383"/>
    </location>
</feature>
<evidence type="ECO:0000313" key="7">
    <source>
        <dbReference type="EMBL" id="GAA3394242.1"/>
    </source>
</evidence>
<feature type="transmembrane region" description="Helical" evidence="5">
    <location>
        <begin position="617"/>
        <end position="638"/>
    </location>
</feature>
<dbReference type="PANTHER" id="PTHR37422">
    <property type="entry name" value="TEICHURONIC ACID BIOSYNTHESIS PROTEIN TUAE"/>
    <property type="match status" value="1"/>
</dbReference>
<comment type="caution">
    <text evidence="7">The sequence shown here is derived from an EMBL/GenBank/DDBJ whole genome shotgun (WGS) entry which is preliminary data.</text>
</comment>
<evidence type="ECO:0000256" key="5">
    <source>
        <dbReference type="SAM" id="Phobius"/>
    </source>
</evidence>
<feature type="transmembrane region" description="Helical" evidence="5">
    <location>
        <begin position="191"/>
        <end position="209"/>
    </location>
</feature>
<protein>
    <recommendedName>
        <fullName evidence="6">O-antigen ligase-related domain-containing protein</fullName>
    </recommendedName>
</protein>
<name>A0ABP6T677_9ACTN</name>
<feature type="transmembrane region" description="Helical" evidence="5">
    <location>
        <begin position="260"/>
        <end position="277"/>
    </location>
</feature>
<keyword evidence="4 5" id="KW-0472">Membrane</keyword>
<feature type="transmembrane region" description="Helical" evidence="5">
    <location>
        <begin position="81"/>
        <end position="100"/>
    </location>
</feature>
<evidence type="ECO:0000256" key="1">
    <source>
        <dbReference type="ARBA" id="ARBA00004141"/>
    </source>
</evidence>
<feature type="transmembrane region" description="Helical" evidence="5">
    <location>
        <begin position="468"/>
        <end position="489"/>
    </location>
</feature>
<sequence>MVSTIAGLVAVGVVAASLVALALLRPTIILVVTVMLDATNLNVVVETNTGVSPFKPMLALVVLALFVLWRQNKLKVGWSPVLTALLVLVAAWFVTMFNSVDPPTSWTLFMDYANGLVYFALVYALLCATGSWKAVLSAVVGGLAVIAALTIVHQVVLDNVGNLYGLSNVPLVEEHGAMTPRHAGTAADVNFWARALVIVVPLALSLWAINRGLTKLFWVGATLALVGGLFLTQSRGGFLAVLPAIVVWFVMAGGKYRRMLAYLPLLLLVAIPVSGVWERLATLTDVSASSNIAAADPSLVTRARLQEAAWRMFLDAPAFGHGMGTYGTLFPQYDRYSDQGDPVTIVVASHNFYLEQAADGGLVLLAAWGILFGAIFFVCWRVSHLARSIGRQTEHLLAIGVASALVGWLAASVFLHLSDFRVLLLLAGVAAALDVRVRWAVGALPEPTEVDPPPRARVIDLRAWTPRVLLPAAGLVLVLGAVLVVRAVPTTWSVELESRASVVAADEDWLTAYQRDLITRGQLVPSFTVVANSADFSSVVARRAGLTQDQADHVRVSLEVSRQGGAITVRASARDKAVAEDVAVAAGQVVAERVKALNTPFVMQQPRRPVAVAGHPGLMPGLGALFAAVLLAGAAAVASPRAREPEPTLEAV</sequence>
<dbReference type="InterPro" id="IPR007016">
    <property type="entry name" value="O-antigen_ligase-rel_domated"/>
</dbReference>
<keyword evidence="2 5" id="KW-0812">Transmembrane</keyword>
<proteinExistence type="predicted"/>
<dbReference type="InterPro" id="IPR051533">
    <property type="entry name" value="WaaL-like"/>
</dbReference>
<evidence type="ECO:0000313" key="8">
    <source>
        <dbReference type="Proteomes" id="UP001501676"/>
    </source>
</evidence>
<feature type="transmembrane region" description="Helical" evidence="5">
    <location>
        <begin position="216"/>
        <end position="231"/>
    </location>
</feature>
<dbReference type="EMBL" id="BAAAYN010000044">
    <property type="protein sequence ID" value="GAA3394242.1"/>
    <property type="molecule type" value="Genomic_DNA"/>
</dbReference>
<evidence type="ECO:0000259" key="6">
    <source>
        <dbReference type="Pfam" id="PF04932"/>
    </source>
</evidence>
<gene>
    <name evidence="7" type="ORF">GCM10020369_62910</name>
</gene>
<feature type="transmembrane region" description="Helical" evidence="5">
    <location>
        <begin position="395"/>
        <end position="417"/>
    </location>
</feature>
<dbReference type="Pfam" id="PF04932">
    <property type="entry name" value="Wzy_C"/>
    <property type="match status" value="1"/>
</dbReference>
<feature type="transmembrane region" description="Helical" evidence="5">
    <location>
        <begin position="52"/>
        <end position="69"/>
    </location>
</feature>
<feature type="transmembrane region" description="Helical" evidence="5">
    <location>
        <begin position="135"/>
        <end position="156"/>
    </location>
</feature>
<feature type="transmembrane region" description="Helical" evidence="5">
    <location>
        <begin position="237"/>
        <end position="253"/>
    </location>
</feature>
<evidence type="ECO:0000256" key="2">
    <source>
        <dbReference type="ARBA" id="ARBA00022692"/>
    </source>
</evidence>
<dbReference type="Proteomes" id="UP001501676">
    <property type="component" value="Unassembled WGS sequence"/>
</dbReference>
<organism evidence="7 8">
    <name type="scientific">Cryptosporangium minutisporangium</name>
    <dbReference type="NCBI Taxonomy" id="113569"/>
    <lineage>
        <taxon>Bacteria</taxon>
        <taxon>Bacillati</taxon>
        <taxon>Actinomycetota</taxon>
        <taxon>Actinomycetes</taxon>
        <taxon>Cryptosporangiales</taxon>
        <taxon>Cryptosporangiaceae</taxon>
        <taxon>Cryptosporangium</taxon>
    </lineage>
</organism>
<accession>A0ABP6T677</accession>
<dbReference type="RefSeq" id="WP_345731869.1">
    <property type="nucleotide sequence ID" value="NZ_BAAAYN010000044.1"/>
</dbReference>
<feature type="domain" description="O-antigen ligase-related" evidence="6">
    <location>
        <begin position="221"/>
        <end position="368"/>
    </location>
</feature>